<accession>A0A081NT78</accession>
<sequence>MKVALFTDTFVPDVNGVAKTLGRWVKFLEAHEVACKVFAPHSQSAAESDQWMIERFHSIPFLLYPECRMAIPNPVNLAKSLKAFAPDLIHVATPFNLGWIGLQYAKRHEVPVVASYHTHFDQYLAYYKLQWMEPLLWKYMLWFHQDCRKIYVPSRSTLRHLQEKGLKSLEIWSRGVEVNRFHPFVNREEVLRNCNLSPSTFVILYVGRLAPEKSVDVLLRAFDSLPGEVRSRSHLIVTGDGPLLRPMQELLADKEDVTFTGFRQGKELSDLYAAADAFVFPSATETFGNVVLEAMACGTPVVGADAGGVGESIVHEETGLLCRPGNVSDFAEAMLRLYEDRGLGARLGQAGRAHSLQQSWDAIFHGLYQSYGQVVREAGTMRKKEAVFSK</sequence>
<dbReference type="Proteomes" id="UP000028123">
    <property type="component" value="Unassembled WGS sequence"/>
</dbReference>
<name>A0A081NT78_9BACL</name>
<keyword evidence="4" id="KW-1185">Reference proteome</keyword>
<dbReference type="OrthoDB" id="9802525at2"/>
<dbReference type="PANTHER" id="PTHR45947:SF3">
    <property type="entry name" value="SULFOQUINOVOSYL TRANSFERASE SQD2"/>
    <property type="match status" value="1"/>
</dbReference>
<reference evidence="3 4" key="1">
    <citation type="submission" date="2014-06" db="EMBL/GenBank/DDBJ databases">
        <title>Draft genome sequence of Paenibacillus sp. MSt1.</title>
        <authorList>
            <person name="Aw Y.K."/>
            <person name="Ong K.S."/>
            <person name="Gan H.M."/>
            <person name="Lee S.M."/>
        </authorList>
    </citation>
    <scope>NUCLEOTIDE SEQUENCE [LARGE SCALE GENOMIC DNA]</scope>
    <source>
        <strain evidence="3 4">MSt1</strain>
    </source>
</reference>
<dbReference type="CDD" id="cd03814">
    <property type="entry name" value="GT4-like"/>
    <property type="match status" value="1"/>
</dbReference>
<feature type="domain" description="Glycosyl transferase family 1" evidence="1">
    <location>
        <begin position="197"/>
        <end position="353"/>
    </location>
</feature>
<dbReference type="eggNOG" id="COG0438">
    <property type="taxonomic scope" value="Bacteria"/>
</dbReference>
<dbReference type="GO" id="GO:0016758">
    <property type="term" value="F:hexosyltransferase activity"/>
    <property type="evidence" value="ECO:0007669"/>
    <property type="project" value="TreeGrafter"/>
</dbReference>
<dbReference type="PANTHER" id="PTHR45947">
    <property type="entry name" value="SULFOQUINOVOSYL TRANSFERASE SQD2"/>
    <property type="match status" value="1"/>
</dbReference>
<organism evidence="3 4">
    <name type="scientific">Paenibacillus tyrfis</name>
    <dbReference type="NCBI Taxonomy" id="1501230"/>
    <lineage>
        <taxon>Bacteria</taxon>
        <taxon>Bacillati</taxon>
        <taxon>Bacillota</taxon>
        <taxon>Bacilli</taxon>
        <taxon>Bacillales</taxon>
        <taxon>Paenibacillaceae</taxon>
        <taxon>Paenibacillus</taxon>
    </lineage>
</organism>
<dbReference type="RefSeq" id="WP_036693806.1">
    <property type="nucleotide sequence ID" value="NZ_JNVM01000067.1"/>
</dbReference>
<dbReference type="Pfam" id="PF13439">
    <property type="entry name" value="Glyco_transf_4"/>
    <property type="match status" value="1"/>
</dbReference>
<dbReference type="EMBL" id="JNVM01000067">
    <property type="protein sequence ID" value="KEQ21651.1"/>
    <property type="molecule type" value="Genomic_DNA"/>
</dbReference>
<dbReference type="AlphaFoldDB" id="A0A081NT78"/>
<keyword evidence="3" id="KW-0808">Transferase</keyword>
<protein>
    <submittedName>
        <fullName evidence="3">Glycosyl transferase</fullName>
    </submittedName>
</protein>
<dbReference type="InterPro" id="IPR001296">
    <property type="entry name" value="Glyco_trans_1"/>
</dbReference>
<comment type="caution">
    <text evidence="3">The sequence shown here is derived from an EMBL/GenBank/DDBJ whole genome shotgun (WGS) entry which is preliminary data.</text>
</comment>
<evidence type="ECO:0000259" key="1">
    <source>
        <dbReference type="Pfam" id="PF00534"/>
    </source>
</evidence>
<proteinExistence type="predicted"/>
<evidence type="ECO:0000259" key="2">
    <source>
        <dbReference type="Pfam" id="PF13439"/>
    </source>
</evidence>
<dbReference type="InterPro" id="IPR050194">
    <property type="entry name" value="Glycosyltransferase_grp1"/>
</dbReference>
<evidence type="ECO:0000313" key="4">
    <source>
        <dbReference type="Proteomes" id="UP000028123"/>
    </source>
</evidence>
<dbReference type="Pfam" id="PF00534">
    <property type="entry name" value="Glycos_transf_1"/>
    <property type="match status" value="1"/>
</dbReference>
<dbReference type="Gene3D" id="3.40.50.2000">
    <property type="entry name" value="Glycogen Phosphorylase B"/>
    <property type="match status" value="2"/>
</dbReference>
<feature type="domain" description="Glycosyltransferase subfamily 4-like N-terminal" evidence="2">
    <location>
        <begin position="14"/>
        <end position="180"/>
    </location>
</feature>
<gene>
    <name evidence="3" type="ORF">ET33_34340</name>
</gene>
<evidence type="ECO:0000313" key="3">
    <source>
        <dbReference type="EMBL" id="KEQ21651.1"/>
    </source>
</evidence>
<dbReference type="SUPFAM" id="SSF53756">
    <property type="entry name" value="UDP-Glycosyltransferase/glycogen phosphorylase"/>
    <property type="match status" value="1"/>
</dbReference>
<dbReference type="InterPro" id="IPR028098">
    <property type="entry name" value="Glyco_trans_4-like_N"/>
</dbReference>